<organism evidence="5 6">
    <name type="scientific">Zingiber officinale</name>
    <name type="common">Ginger</name>
    <name type="synonym">Amomum zingiber</name>
    <dbReference type="NCBI Taxonomy" id="94328"/>
    <lineage>
        <taxon>Eukaryota</taxon>
        <taxon>Viridiplantae</taxon>
        <taxon>Streptophyta</taxon>
        <taxon>Embryophyta</taxon>
        <taxon>Tracheophyta</taxon>
        <taxon>Spermatophyta</taxon>
        <taxon>Magnoliopsida</taxon>
        <taxon>Liliopsida</taxon>
        <taxon>Zingiberales</taxon>
        <taxon>Zingiberaceae</taxon>
        <taxon>Zingiber</taxon>
    </lineage>
</organism>
<protein>
    <submittedName>
        <fullName evidence="5">Uncharacterized protein</fullName>
    </submittedName>
</protein>
<accession>A0A8J5LPS3</accession>
<feature type="compositionally biased region" description="Basic and acidic residues" evidence="2">
    <location>
        <begin position="486"/>
        <end position="496"/>
    </location>
</feature>
<feature type="region of interest" description="Disordered" evidence="2">
    <location>
        <begin position="176"/>
        <end position="204"/>
    </location>
</feature>
<dbReference type="Pfam" id="PF04782">
    <property type="entry name" value="DUF632"/>
    <property type="match status" value="1"/>
</dbReference>
<feature type="region of interest" description="Disordered" evidence="2">
    <location>
        <begin position="336"/>
        <end position="357"/>
    </location>
</feature>
<gene>
    <name evidence="5" type="ORF">ZIOFF_014809</name>
</gene>
<evidence type="ECO:0000259" key="3">
    <source>
        <dbReference type="Pfam" id="PF04782"/>
    </source>
</evidence>
<feature type="compositionally biased region" description="Basic and acidic residues" evidence="2">
    <location>
        <begin position="10"/>
        <end position="25"/>
    </location>
</feature>
<proteinExistence type="predicted"/>
<dbReference type="InterPro" id="IPR006868">
    <property type="entry name" value="DUF630"/>
</dbReference>
<evidence type="ECO:0000256" key="2">
    <source>
        <dbReference type="SAM" id="MobiDB-lite"/>
    </source>
</evidence>
<evidence type="ECO:0000259" key="4">
    <source>
        <dbReference type="Pfam" id="PF04783"/>
    </source>
</evidence>
<keyword evidence="1" id="KW-0175">Coiled coil</keyword>
<dbReference type="Pfam" id="PF04783">
    <property type="entry name" value="DUF630"/>
    <property type="match status" value="1"/>
</dbReference>
<evidence type="ECO:0000313" key="6">
    <source>
        <dbReference type="Proteomes" id="UP000734854"/>
    </source>
</evidence>
<feature type="compositionally biased region" description="Basic and acidic residues" evidence="2">
    <location>
        <begin position="407"/>
        <end position="432"/>
    </location>
</feature>
<reference evidence="5 6" key="1">
    <citation type="submission" date="2020-08" db="EMBL/GenBank/DDBJ databases">
        <title>Plant Genome Project.</title>
        <authorList>
            <person name="Zhang R.-G."/>
        </authorList>
    </citation>
    <scope>NUCLEOTIDE SEQUENCE [LARGE SCALE GENOMIC DNA]</scope>
    <source>
        <tissue evidence="5">Rhizome</tissue>
    </source>
</reference>
<dbReference type="AlphaFoldDB" id="A0A8J5LPS3"/>
<feature type="coiled-coil region" evidence="1">
    <location>
        <begin position="902"/>
        <end position="929"/>
    </location>
</feature>
<feature type="domain" description="DUF630" evidence="4">
    <location>
        <begin position="104"/>
        <end position="162"/>
    </location>
</feature>
<evidence type="ECO:0000313" key="5">
    <source>
        <dbReference type="EMBL" id="KAG6524865.1"/>
    </source>
</evidence>
<feature type="region of interest" description="Disordered" evidence="2">
    <location>
        <begin position="1"/>
        <end position="63"/>
    </location>
</feature>
<dbReference type="Proteomes" id="UP000734854">
    <property type="component" value="Unassembled WGS sequence"/>
</dbReference>
<dbReference type="InterPro" id="IPR006867">
    <property type="entry name" value="DUF632"/>
</dbReference>
<dbReference type="PANTHER" id="PTHR21450:SF2">
    <property type="entry name" value="FAMILY PROTEIN, PUTATIVE (DUF630 AND DUF632)-RELATED"/>
    <property type="match status" value="1"/>
</dbReference>
<dbReference type="PANTHER" id="PTHR21450">
    <property type="entry name" value="PROTEIN ALTERED PHOSPHATE STARVATION RESPONSE 1"/>
    <property type="match status" value="1"/>
</dbReference>
<sequence length="961" mass="108314">MFLEASSSRVGKDPKSTGQEKRDLDLFPGREWGPHCMQGFDSGSDTRGLGNGHTNPPFLPNPNRWLEQKPEALKNEKREGWLGRVLRLFVGNAKQWRRSRRFVMGCGRSKAEEPPLVMLCRERRELIRAAVEHRFALAAAHAAYFSALGRVGDALNRFLQEELVAAPALVPPPSPVLTLPPAEGKGKVKAKMERSDRESASGGAVGASVSTFASLTHSHSHSLSDDSHLHLPSDTELDEIAGESSEIDVGGEDSSRSFAQHPYYGAPIPNYYYMKKASTFSSTTVYQNPYPQWSNTAYVGYGYEYGYGYPSYGAPTELMQSLPVQDEKFYGQNQTVREDKPADPPPPPPPPEGSAWDFFNPFFSYEQTTPRFFGETYGGGSMTSSPNSSEVREKEGIPDLEEETEQESIKEAGKERKGDLTKKKLKGKDTDSRVSSGRSSTAEATGTFSSRRSSNVATMEQEANENADPVSSKAKEESQGISQASKVEDDEKEILTKNRSVSFADETSPITDDTKPDSLFIHGTRDIMDVAKDIKEQFESAAHCGKEVSEILEVGKLKYRPRNRILRVLLSKMLAPVNVPVPTQSQPLSTNSQHLTAARSLTTKNHDLGDFDPGKLSSTLEKLYVWEKRLHKIIQEEERLRINYEREWNQLKILDENGAESSLIDSTRASIRNLLTKLNIVIRSASHISKRIHKLRDEELRPQLIELIQGLVKMWRFVLDCHHKQFQAIIESRSHDLVARTGSSVTKATIELEAELLNWCSCFTNWVHAQKAYIECLNGWLLKWLLHEREETPDGIAPFSPSRIGAPDAFVITNDWHHIVGLSEDEVIVSMRTFATNVHRLWETQNEEQQQKLKTEYLSKDFTRRLRSLQKENGLNELEDVLDKTVLSTSNEVLHHENKMPLDSIKRRLDEETARHEEAIKQVQQATASNLRMGLGPIFQALENFSMETLKRYQRVRISDG</sequence>
<dbReference type="EMBL" id="JACMSC010000004">
    <property type="protein sequence ID" value="KAG6524865.1"/>
    <property type="molecule type" value="Genomic_DNA"/>
</dbReference>
<feature type="compositionally biased region" description="Basic and acidic residues" evidence="2">
    <location>
        <begin position="184"/>
        <end position="199"/>
    </location>
</feature>
<feature type="compositionally biased region" description="Polar residues" evidence="2">
    <location>
        <begin position="433"/>
        <end position="458"/>
    </location>
</feature>
<feature type="compositionally biased region" description="Pro residues" evidence="2">
    <location>
        <begin position="343"/>
        <end position="352"/>
    </location>
</feature>
<feature type="region of interest" description="Disordered" evidence="2">
    <location>
        <begin position="373"/>
        <end position="500"/>
    </location>
</feature>
<comment type="caution">
    <text evidence="5">The sequence shown here is derived from an EMBL/GenBank/DDBJ whole genome shotgun (WGS) entry which is preliminary data.</text>
</comment>
<name>A0A8J5LPS3_ZINOF</name>
<keyword evidence="6" id="KW-1185">Reference proteome</keyword>
<evidence type="ECO:0000256" key="1">
    <source>
        <dbReference type="SAM" id="Coils"/>
    </source>
</evidence>
<feature type="domain" description="DUF632" evidence="3">
    <location>
        <begin position="528"/>
        <end position="839"/>
    </location>
</feature>